<proteinExistence type="predicted"/>
<name>A0A9P4TG15_CURKU</name>
<evidence type="ECO:0000313" key="3">
    <source>
        <dbReference type="Proteomes" id="UP000801428"/>
    </source>
</evidence>
<evidence type="ECO:0000256" key="1">
    <source>
        <dbReference type="SAM" id="MobiDB-lite"/>
    </source>
</evidence>
<evidence type="ECO:0000313" key="2">
    <source>
        <dbReference type="EMBL" id="KAF3002959.1"/>
    </source>
</evidence>
<dbReference type="AlphaFoldDB" id="A0A9P4TG15"/>
<feature type="region of interest" description="Disordered" evidence="1">
    <location>
        <begin position="357"/>
        <end position="401"/>
    </location>
</feature>
<feature type="compositionally biased region" description="Basic and acidic residues" evidence="1">
    <location>
        <begin position="359"/>
        <end position="373"/>
    </location>
</feature>
<gene>
    <name evidence="2" type="ORF">E8E13_004320</name>
</gene>
<dbReference type="EMBL" id="SWKU01000010">
    <property type="protein sequence ID" value="KAF3002959.1"/>
    <property type="molecule type" value="Genomic_DNA"/>
</dbReference>
<dbReference type="Proteomes" id="UP000801428">
    <property type="component" value="Unassembled WGS sequence"/>
</dbReference>
<reference evidence="2" key="1">
    <citation type="submission" date="2019-04" db="EMBL/GenBank/DDBJ databases">
        <title>Sequencing of skin fungus with MAO and IRED activity.</title>
        <authorList>
            <person name="Marsaioli A.J."/>
            <person name="Bonatto J.M.C."/>
            <person name="Reis Junior O."/>
        </authorList>
    </citation>
    <scope>NUCLEOTIDE SEQUENCE</scope>
    <source>
        <strain evidence="2">30M1</strain>
    </source>
</reference>
<comment type="caution">
    <text evidence="2">The sequence shown here is derived from an EMBL/GenBank/DDBJ whole genome shotgun (WGS) entry which is preliminary data.</text>
</comment>
<organism evidence="2 3">
    <name type="scientific">Curvularia kusanoi</name>
    <name type="common">Cochliobolus kusanoi</name>
    <dbReference type="NCBI Taxonomy" id="90978"/>
    <lineage>
        <taxon>Eukaryota</taxon>
        <taxon>Fungi</taxon>
        <taxon>Dikarya</taxon>
        <taxon>Ascomycota</taxon>
        <taxon>Pezizomycotina</taxon>
        <taxon>Dothideomycetes</taxon>
        <taxon>Pleosporomycetidae</taxon>
        <taxon>Pleosporales</taxon>
        <taxon>Pleosporineae</taxon>
        <taxon>Pleosporaceae</taxon>
        <taxon>Curvularia</taxon>
    </lineage>
</organism>
<sequence>MPPTTRLPTVQFRSLLSQPINIRLQTLCDFVRPRCATIPPATTCLAHRRSLHLYKTARAKTVLGMHKTLDFERYDEAPLSESDHKVNIVQRGPQGAKTTIVAEGLSLQEVYDNHVGPGKMLYRVDEISKKLAGSFDMLQAQDIPSTYNNYAIVEAGTIPSNIRASQKLLKQHGALKNTILLLSSPVPYQALVLDRSYQFIEHGSPVEFRIRFVLPAMIKKYKGVPPSDLIPWMLAHFPHLRPDFILKSMPQGTDYTIKPFTDGLSVQFVLAKQAKQGPKMDLTVRLERVKDAVRKSLGTNHMAQNYLAKKERNLRMLEGASQKQVAAEKRAQMDKVERGAKGIKTTDLNKAFKRLLKASRKDQKKLDELENSRKNLGGVKEPNDSATGEVQEAVDDKKSKM</sequence>
<keyword evidence="3" id="KW-1185">Reference proteome</keyword>
<protein>
    <submittedName>
        <fullName evidence="2">Uncharacterized protein</fullName>
    </submittedName>
</protein>
<dbReference type="OrthoDB" id="3792666at2759"/>
<accession>A0A9P4TG15</accession>